<dbReference type="InterPro" id="IPR027379">
    <property type="entry name" value="CLS_N"/>
</dbReference>
<protein>
    <recommendedName>
        <fullName evidence="12">Cardiolipin synthase</fullName>
        <ecNumber evidence="12">2.7.8.-</ecNumber>
    </recommendedName>
</protein>
<evidence type="ECO:0000256" key="10">
    <source>
        <dbReference type="ARBA" id="ARBA00023209"/>
    </source>
</evidence>
<keyword evidence="9 13" id="KW-0472">Membrane</keyword>
<accession>A0ABV6RBM8</accession>
<reference evidence="15 16" key="1">
    <citation type="submission" date="2024-09" db="EMBL/GenBank/DDBJ databases">
        <authorList>
            <person name="Sun Q."/>
            <person name="Mori K."/>
        </authorList>
    </citation>
    <scope>NUCLEOTIDE SEQUENCE [LARGE SCALE GENOMIC DNA]</scope>
    <source>
        <strain evidence="15 16">CICC 10874</strain>
    </source>
</reference>
<keyword evidence="6" id="KW-0677">Repeat</keyword>
<dbReference type="Pfam" id="PF13396">
    <property type="entry name" value="PLDc_N"/>
    <property type="match status" value="1"/>
</dbReference>
<keyword evidence="4" id="KW-0808">Transferase</keyword>
<feature type="domain" description="PLD phosphodiesterase" evidence="14">
    <location>
        <begin position="390"/>
        <end position="417"/>
    </location>
</feature>
<sequence length="477" mass="53948">MSIWLIIDILVVLYWIGVATLIISEDREPTASLAWLLVLFALPFVGLVVYFFLGRNWPAITQRSRARHRLIALVSAFMPQVRAPHEASTSAFRAAPPTDAVGRTSELITHVAAAPPMPVRSCEIFEDGAEYFDVLIADIAGAQRFVHMSYFIWGHDELTARITAALLDRLQAGVEVRILNDFIGCFPYSSAEMTRLREAGAHIGSDMKGLARLNYRNHRKITVIDGDLGHTGGFNIGQEYIDGGSRFPAWRDTGLRLTGPGVADLEKLFDMRWYEVFGEDLFRPEYYPDPDAPGGEIMVQTVHHGHDDPWHSATRAHQVAISGASERVLLQSPYFVPDPSTMDVLVNAAASGVRVDLMTTTYLDKRIPWYAAETYFRRFLQAGGRIWMWEKGFFHTKSLTVDGIACSIGTLNLDMRSLRLHKELMVWIYDEQIVAHHERIFERDREACRELTLAEVEGWGWPRRFRNSAARLVSNLL</sequence>
<feature type="transmembrane region" description="Helical" evidence="13">
    <location>
        <begin position="33"/>
        <end position="53"/>
    </location>
</feature>
<evidence type="ECO:0000256" key="2">
    <source>
        <dbReference type="ARBA" id="ARBA00022475"/>
    </source>
</evidence>
<dbReference type="Proteomes" id="UP001589793">
    <property type="component" value="Unassembled WGS sequence"/>
</dbReference>
<dbReference type="EC" id="2.7.8.-" evidence="12"/>
<name>A0ABV6RBM8_9MICO</name>
<dbReference type="Gene3D" id="3.30.870.10">
    <property type="entry name" value="Endonuclease Chain A"/>
    <property type="match status" value="2"/>
</dbReference>
<evidence type="ECO:0000256" key="11">
    <source>
        <dbReference type="ARBA" id="ARBA00023264"/>
    </source>
</evidence>
<evidence type="ECO:0000256" key="12">
    <source>
        <dbReference type="NCBIfam" id="TIGR04265"/>
    </source>
</evidence>
<proteinExistence type="predicted"/>
<keyword evidence="16" id="KW-1185">Reference proteome</keyword>
<dbReference type="CDD" id="cd09110">
    <property type="entry name" value="PLDc_CLS_1"/>
    <property type="match status" value="1"/>
</dbReference>
<keyword evidence="11" id="KW-1208">Phospholipid metabolism</keyword>
<dbReference type="PANTHER" id="PTHR21248">
    <property type="entry name" value="CARDIOLIPIN SYNTHASE"/>
    <property type="match status" value="1"/>
</dbReference>
<dbReference type="EMBL" id="JBHLSV010000005">
    <property type="protein sequence ID" value="MFC0673343.1"/>
    <property type="molecule type" value="Genomic_DNA"/>
</dbReference>
<dbReference type="PROSITE" id="PS50035">
    <property type="entry name" value="PLD"/>
    <property type="match status" value="2"/>
</dbReference>
<comment type="caution">
    <text evidence="15">The sequence shown here is derived from an EMBL/GenBank/DDBJ whole genome shotgun (WGS) entry which is preliminary data.</text>
</comment>
<evidence type="ECO:0000313" key="16">
    <source>
        <dbReference type="Proteomes" id="UP001589793"/>
    </source>
</evidence>
<evidence type="ECO:0000256" key="6">
    <source>
        <dbReference type="ARBA" id="ARBA00022737"/>
    </source>
</evidence>
<keyword evidence="7 13" id="KW-1133">Transmembrane helix</keyword>
<keyword evidence="5 13" id="KW-0812">Transmembrane</keyword>
<evidence type="ECO:0000256" key="4">
    <source>
        <dbReference type="ARBA" id="ARBA00022679"/>
    </source>
</evidence>
<keyword evidence="2" id="KW-1003">Cell membrane</keyword>
<dbReference type="InterPro" id="IPR001736">
    <property type="entry name" value="PLipase_D/transphosphatidylase"/>
</dbReference>
<evidence type="ECO:0000256" key="1">
    <source>
        <dbReference type="ARBA" id="ARBA00004651"/>
    </source>
</evidence>
<dbReference type="CDD" id="cd09112">
    <property type="entry name" value="PLDc_CLS_2"/>
    <property type="match status" value="1"/>
</dbReference>
<comment type="subcellular location">
    <subcellularLocation>
        <location evidence="1">Cell membrane</location>
        <topology evidence="1">Multi-pass membrane protein</topology>
    </subcellularLocation>
</comment>
<evidence type="ECO:0000256" key="7">
    <source>
        <dbReference type="ARBA" id="ARBA00022989"/>
    </source>
</evidence>
<gene>
    <name evidence="15" type="primary">cls</name>
    <name evidence="15" type="ORF">ACFFF6_05150</name>
</gene>
<feature type="domain" description="PLD phosphodiesterase" evidence="14">
    <location>
        <begin position="213"/>
        <end position="240"/>
    </location>
</feature>
<keyword evidence="3" id="KW-0444">Lipid biosynthesis</keyword>
<dbReference type="SMART" id="SM00155">
    <property type="entry name" value="PLDc"/>
    <property type="match status" value="2"/>
</dbReference>
<dbReference type="InterPro" id="IPR022924">
    <property type="entry name" value="Cardiolipin_synthase"/>
</dbReference>
<dbReference type="PANTHER" id="PTHR21248:SF22">
    <property type="entry name" value="PHOSPHOLIPASE D"/>
    <property type="match status" value="1"/>
</dbReference>
<keyword evidence="8" id="KW-0443">Lipid metabolism</keyword>
<evidence type="ECO:0000256" key="13">
    <source>
        <dbReference type="SAM" id="Phobius"/>
    </source>
</evidence>
<evidence type="ECO:0000256" key="9">
    <source>
        <dbReference type="ARBA" id="ARBA00023136"/>
    </source>
</evidence>
<dbReference type="RefSeq" id="WP_376978841.1">
    <property type="nucleotide sequence ID" value="NZ_JBHLSV010000005.1"/>
</dbReference>
<dbReference type="SUPFAM" id="SSF56024">
    <property type="entry name" value="Phospholipase D/nuclease"/>
    <property type="match status" value="2"/>
</dbReference>
<dbReference type="InterPro" id="IPR025202">
    <property type="entry name" value="PLD-like_dom"/>
</dbReference>
<dbReference type="Pfam" id="PF13091">
    <property type="entry name" value="PLDc_2"/>
    <property type="match status" value="2"/>
</dbReference>
<evidence type="ECO:0000259" key="14">
    <source>
        <dbReference type="PROSITE" id="PS50035"/>
    </source>
</evidence>
<evidence type="ECO:0000313" key="15">
    <source>
        <dbReference type="EMBL" id="MFC0673343.1"/>
    </source>
</evidence>
<organism evidence="15 16">
    <name type="scientific">Brachybacterium hainanense</name>
    <dbReference type="NCBI Taxonomy" id="1541174"/>
    <lineage>
        <taxon>Bacteria</taxon>
        <taxon>Bacillati</taxon>
        <taxon>Actinomycetota</taxon>
        <taxon>Actinomycetes</taxon>
        <taxon>Micrococcales</taxon>
        <taxon>Dermabacteraceae</taxon>
        <taxon>Brachybacterium</taxon>
    </lineage>
</organism>
<dbReference type="NCBIfam" id="TIGR04265">
    <property type="entry name" value="bac_cardiolipin"/>
    <property type="match status" value="1"/>
</dbReference>
<evidence type="ECO:0000256" key="3">
    <source>
        <dbReference type="ARBA" id="ARBA00022516"/>
    </source>
</evidence>
<feature type="transmembrane region" description="Helical" evidence="13">
    <location>
        <begin position="6"/>
        <end position="24"/>
    </location>
</feature>
<evidence type="ECO:0000256" key="5">
    <source>
        <dbReference type="ARBA" id="ARBA00022692"/>
    </source>
</evidence>
<evidence type="ECO:0000256" key="8">
    <source>
        <dbReference type="ARBA" id="ARBA00023098"/>
    </source>
</evidence>
<keyword evidence="10" id="KW-0594">Phospholipid biosynthesis</keyword>